<name>A0A195CDA2_9HYME</name>
<evidence type="ECO:0000313" key="3">
    <source>
        <dbReference type="Proteomes" id="UP000078542"/>
    </source>
</evidence>
<dbReference type="AlphaFoldDB" id="A0A195CDA2"/>
<protein>
    <submittedName>
        <fullName evidence="2">Uncharacterized protein</fullName>
    </submittedName>
</protein>
<evidence type="ECO:0000313" key="2">
    <source>
        <dbReference type="EMBL" id="KYM98191.1"/>
    </source>
</evidence>
<gene>
    <name evidence="2" type="ORF">ALC62_11182</name>
</gene>
<accession>A0A195CDA2</accession>
<feature type="region of interest" description="Disordered" evidence="1">
    <location>
        <begin position="48"/>
        <end position="96"/>
    </location>
</feature>
<keyword evidence="3" id="KW-1185">Reference proteome</keyword>
<dbReference type="PROSITE" id="PS51257">
    <property type="entry name" value="PROKAR_LIPOPROTEIN"/>
    <property type="match status" value="1"/>
</dbReference>
<feature type="region of interest" description="Disordered" evidence="1">
    <location>
        <begin position="213"/>
        <end position="240"/>
    </location>
</feature>
<dbReference type="Proteomes" id="UP000078542">
    <property type="component" value="Unassembled WGS sequence"/>
</dbReference>
<sequence>MEMESRGLLNVDLWALHFPGLYSCYPEQEGRGIPSVLAYGSSRISKTELNTPRGHREFPPHQPHPRSPRHPIAPQPVPYPSAKRHGSHGGSYGINKSGAHAPQLPLLLPSATTSRPPSLPLLFVAVSTYPSLFVSLPFAIPRSLDCSFTPRAISDYIEKKEDGIHEHEDRMKDKWGVDNEGTRVRERRMAFARADWCLSSYYKFMAVGEANADQPRVRGEERKPNTEQNGDSREYREAKG</sequence>
<proteinExistence type="predicted"/>
<evidence type="ECO:0000256" key="1">
    <source>
        <dbReference type="SAM" id="MobiDB-lite"/>
    </source>
</evidence>
<dbReference type="EMBL" id="KQ978009">
    <property type="protein sequence ID" value="KYM98191.1"/>
    <property type="molecule type" value="Genomic_DNA"/>
</dbReference>
<reference evidence="2 3" key="1">
    <citation type="submission" date="2016-03" db="EMBL/GenBank/DDBJ databases">
        <title>Cyphomyrmex costatus WGS genome.</title>
        <authorList>
            <person name="Nygaard S."/>
            <person name="Hu H."/>
            <person name="Boomsma J."/>
            <person name="Zhang G."/>
        </authorList>
    </citation>
    <scope>NUCLEOTIDE SEQUENCE [LARGE SCALE GENOMIC DNA]</scope>
    <source>
        <strain evidence="2">MS0001</strain>
        <tissue evidence="2">Whole body</tissue>
    </source>
</reference>
<feature type="compositionally biased region" description="Basic and acidic residues" evidence="1">
    <location>
        <begin position="215"/>
        <end position="240"/>
    </location>
</feature>
<organism evidence="2 3">
    <name type="scientific">Cyphomyrmex costatus</name>
    <dbReference type="NCBI Taxonomy" id="456900"/>
    <lineage>
        <taxon>Eukaryota</taxon>
        <taxon>Metazoa</taxon>
        <taxon>Ecdysozoa</taxon>
        <taxon>Arthropoda</taxon>
        <taxon>Hexapoda</taxon>
        <taxon>Insecta</taxon>
        <taxon>Pterygota</taxon>
        <taxon>Neoptera</taxon>
        <taxon>Endopterygota</taxon>
        <taxon>Hymenoptera</taxon>
        <taxon>Apocrita</taxon>
        <taxon>Aculeata</taxon>
        <taxon>Formicoidea</taxon>
        <taxon>Formicidae</taxon>
        <taxon>Myrmicinae</taxon>
        <taxon>Cyphomyrmex</taxon>
    </lineage>
</organism>